<accession>A0ACC6QPW2</accession>
<reference evidence="1" key="1">
    <citation type="submission" date="2024-03" db="EMBL/GenBank/DDBJ databases">
        <title>Novel Streptomyces species of biotechnological and ecological value are a feature of Machair soil.</title>
        <authorList>
            <person name="Prole J.R."/>
            <person name="Goodfellow M."/>
            <person name="Allenby N."/>
            <person name="Ward A.C."/>
        </authorList>
    </citation>
    <scope>NUCLEOTIDE SEQUENCE</scope>
    <source>
        <strain evidence="1">MS1.AVA.4</strain>
    </source>
</reference>
<organism evidence="1 2">
    <name type="scientific">Streptomyces pratisoli</name>
    <dbReference type="NCBI Taxonomy" id="3139917"/>
    <lineage>
        <taxon>Bacteria</taxon>
        <taxon>Bacillati</taxon>
        <taxon>Actinomycetota</taxon>
        <taxon>Actinomycetes</taxon>
        <taxon>Kitasatosporales</taxon>
        <taxon>Streptomycetaceae</taxon>
        <taxon>Streptomyces</taxon>
    </lineage>
</organism>
<dbReference type="EMBL" id="JBBKAI010000002">
    <property type="protein sequence ID" value="MEJ8660565.1"/>
    <property type="molecule type" value="Genomic_DNA"/>
</dbReference>
<evidence type="ECO:0000313" key="1">
    <source>
        <dbReference type="EMBL" id="MEJ8660565.1"/>
    </source>
</evidence>
<protein>
    <submittedName>
        <fullName evidence="1">Cytochrome P450</fullName>
    </submittedName>
</protein>
<proteinExistence type="predicted"/>
<name>A0ACC6QPW2_9ACTN</name>
<comment type="caution">
    <text evidence="1">The sequence shown here is derived from an EMBL/GenBank/DDBJ whole genome shotgun (WGS) entry which is preliminary data.</text>
</comment>
<evidence type="ECO:0000313" key="2">
    <source>
        <dbReference type="Proteomes" id="UP001375539"/>
    </source>
</evidence>
<sequence length="440" mass="47649">MRNETTTKGPGATQAGCPAKAAGTSGAGTTATTSTLPATTGAADGGPSVHFWPVSDLTGVDFDPDLAALMREGPLTRIRLPNGEGWAWLATRYDDVRMVTNDPRFSRKAVVGNDVTRLAPHFIPVDGAVGFEDPPDHTRLRRSVAAAFTTRAMDRLRGRAQDMLDGLVDGVLRDGPPADLVERVLAPFPLAVVCELMGVPERDRPRMHEWTALILSSSHGAERSEQARTAMCDYFAELLKQRRGTGGEDVTGLLGTAVADGEITESEAVGLALLVQIGGEAVTNNTGNMAYILLTRPELHARLRREPGLRTSAMDELLRWIPHRNGVGLCRIATEDLTVAGQDVRKGEAVYVSYLAANRDPDVFPDPEEIRLDRSPNPHVSFGYGPHYCIGGLLARLETELIFSALIDRFPGMRLAVPSEELRWRPGALIRGPEGLPVIW</sequence>
<keyword evidence="2" id="KW-1185">Reference proteome</keyword>
<gene>
    <name evidence="1" type="ORF">WKI58_29290</name>
</gene>
<dbReference type="Proteomes" id="UP001375539">
    <property type="component" value="Unassembled WGS sequence"/>
</dbReference>